<evidence type="ECO:0000259" key="2">
    <source>
        <dbReference type="Pfam" id="PF04082"/>
    </source>
</evidence>
<dbReference type="EMBL" id="JAPEUY010000004">
    <property type="protein sequence ID" value="KAJ4373772.1"/>
    <property type="molecule type" value="Genomic_DNA"/>
</dbReference>
<evidence type="ECO:0000313" key="4">
    <source>
        <dbReference type="Proteomes" id="UP001140560"/>
    </source>
</evidence>
<dbReference type="PANTHER" id="PTHR47431:SF1">
    <property type="entry name" value="ZN(II)2CYS6 TRANSCRIPTION FACTOR (EUROFUNG)"/>
    <property type="match status" value="1"/>
</dbReference>
<dbReference type="GO" id="GO:0006351">
    <property type="term" value="P:DNA-templated transcription"/>
    <property type="evidence" value="ECO:0007669"/>
    <property type="project" value="InterPro"/>
</dbReference>
<feature type="domain" description="Xylanolytic transcriptional activator regulatory" evidence="2">
    <location>
        <begin position="16"/>
        <end position="67"/>
    </location>
</feature>
<comment type="caution">
    <text evidence="3">The sequence shown here is derived from an EMBL/GenBank/DDBJ whole genome shotgun (WGS) entry which is preliminary data.</text>
</comment>
<dbReference type="GO" id="GO:0008270">
    <property type="term" value="F:zinc ion binding"/>
    <property type="evidence" value="ECO:0007669"/>
    <property type="project" value="InterPro"/>
</dbReference>
<dbReference type="GO" id="GO:0003677">
    <property type="term" value="F:DNA binding"/>
    <property type="evidence" value="ECO:0007669"/>
    <property type="project" value="InterPro"/>
</dbReference>
<evidence type="ECO:0000256" key="1">
    <source>
        <dbReference type="ARBA" id="ARBA00023242"/>
    </source>
</evidence>
<dbReference type="InterPro" id="IPR007219">
    <property type="entry name" value="XnlR_reg_dom"/>
</dbReference>
<proteinExistence type="predicted"/>
<keyword evidence="1" id="KW-0539">Nucleus</keyword>
<accession>A0A9W9CPK5</accession>
<dbReference type="Pfam" id="PF04082">
    <property type="entry name" value="Fungal_trans"/>
    <property type="match status" value="1"/>
</dbReference>
<dbReference type="CDD" id="cd12148">
    <property type="entry name" value="fungal_TF_MHR"/>
    <property type="match status" value="1"/>
</dbReference>
<sequence length="233" mass="26148">MKLGIYRREFAGSHADLQPIVEESMRRTWYELYVIDGCIAAFQREPSFKTSTVNADVLLPCEDSLYEHGMCLPSSASRDDFENSVFADEETVFSSFCYRIEAVRLLGRVLSITGEHGVQREQVQAADNALAAFLHHLPPTKREPEIIFISGVLKSLSRYWSIADVLLRPLKKVALRVFQPLRNGCSGPSHQAETLDGTTYPPPQASTNDISLDDLDFQNLNDLFGLDAEVFCL</sequence>
<name>A0A9W9CPK5_9PLEO</name>
<organism evidence="3 4">
    <name type="scientific">Neocucurbitaria cava</name>
    <dbReference type="NCBI Taxonomy" id="798079"/>
    <lineage>
        <taxon>Eukaryota</taxon>
        <taxon>Fungi</taxon>
        <taxon>Dikarya</taxon>
        <taxon>Ascomycota</taxon>
        <taxon>Pezizomycotina</taxon>
        <taxon>Dothideomycetes</taxon>
        <taxon>Pleosporomycetidae</taxon>
        <taxon>Pleosporales</taxon>
        <taxon>Pleosporineae</taxon>
        <taxon>Cucurbitariaceae</taxon>
        <taxon>Neocucurbitaria</taxon>
    </lineage>
</organism>
<dbReference type="AlphaFoldDB" id="A0A9W9CPK5"/>
<reference evidence="3" key="1">
    <citation type="submission" date="2022-10" db="EMBL/GenBank/DDBJ databases">
        <title>Tapping the CABI collections for fungal endophytes: first genome assemblies for Collariella, Neodidymelliopsis, Ascochyta clinopodiicola, Didymella pomorum, Didymosphaeria variabile, Neocosmospora piperis and Neocucurbitaria cava.</title>
        <authorList>
            <person name="Hill R."/>
        </authorList>
    </citation>
    <scope>NUCLEOTIDE SEQUENCE</scope>
    <source>
        <strain evidence="3">IMI 356814</strain>
    </source>
</reference>
<dbReference type="OrthoDB" id="10067394at2759"/>
<dbReference type="PANTHER" id="PTHR47431">
    <property type="entry name" value="ZN(II)2CYS6 TRANSCRIPTION FACTOR (EUROFUNG)-RELATED"/>
    <property type="match status" value="1"/>
</dbReference>
<dbReference type="Proteomes" id="UP001140560">
    <property type="component" value="Unassembled WGS sequence"/>
</dbReference>
<gene>
    <name evidence="3" type="ORF">N0V83_002511</name>
</gene>
<evidence type="ECO:0000313" key="3">
    <source>
        <dbReference type="EMBL" id="KAJ4373772.1"/>
    </source>
</evidence>
<keyword evidence="4" id="KW-1185">Reference proteome</keyword>
<protein>
    <recommendedName>
        <fullName evidence="2">Xylanolytic transcriptional activator regulatory domain-containing protein</fullName>
    </recommendedName>
</protein>